<dbReference type="Proteomes" id="UP000824881">
    <property type="component" value="Unassembled WGS sequence"/>
</dbReference>
<accession>A0ACB7IWA0</accession>
<keyword evidence="2" id="KW-1185">Reference proteome</keyword>
<sequence>MALLPSKEPQDLFDTQINARLSQIDILLAKIRFLREQRNAACSKTKRLPSEMISKIFGFLAHDFNLDSEKRLLRYPHLKWMPVTHVCRTWRNISLNEPTLWTVFISVHPKFIQEIFARTRTAPLTLRHDGLGDLASANLRFIFDHILEHPERVKKLSVYGKVPFVSLLNKPAPFLKTLITAPDVEYPPDFLGGQIGSRTLRSWTVGRYIATYLSNLTQLRLHRGWAALDAEGSVIQLGIDPLLSGLENMPSLQRLHVALPEDMDTAPSTRSTPIHLPHLRDIVIRFEQPNMATMFDHLRVDNIESLHKSWKHCTPMVEPVLHFFDRCYHGSNLHYLMRAPGEVEMCRSIETTGVHIPILSLKGCGPIDLASILSLVTLCVPGIFHVKRSQKSAMPFDLKECETIEELHLSASFDLSALFDLDEDASPPYPSLRRLRLESIDFFRDLEHIPLLKRWLARRKSTIDLVLEDCDLSQSDIESLQAAACVTVS</sequence>
<gene>
    <name evidence="1" type="ORF">CCMSSC00406_0009582</name>
</gene>
<comment type="caution">
    <text evidence="1">The sequence shown here is derived from an EMBL/GenBank/DDBJ whole genome shotgun (WGS) entry which is preliminary data.</text>
</comment>
<organism evidence="1 2">
    <name type="scientific">Pleurotus cornucopiae</name>
    <name type="common">Cornucopia mushroom</name>
    <dbReference type="NCBI Taxonomy" id="5321"/>
    <lineage>
        <taxon>Eukaryota</taxon>
        <taxon>Fungi</taxon>
        <taxon>Dikarya</taxon>
        <taxon>Basidiomycota</taxon>
        <taxon>Agaricomycotina</taxon>
        <taxon>Agaricomycetes</taxon>
        <taxon>Agaricomycetidae</taxon>
        <taxon>Agaricales</taxon>
        <taxon>Pleurotineae</taxon>
        <taxon>Pleurotaceae</taxon>
        <taxon>Pleurotus</taxon>
    </lineage>
</organism>
<dbReference type="EMBL" id="WQMT02000005">
    <property type="protein sequence ID" value="KAG9222131.1"/>
    <property type="molecule type" value="Genomic_DNA"/>
</dbReference>
<reference evidence="1 2" key="1">
    <citation type="journal article" date="2021" name="Appl. Environ. Microbiol.">
        <title>Genetic linkage and physical mapping for an oyster mushroom Pleurotus cornucopiae and QTL analysis for the trait cap color.</title>
        <authorList>
            <person name="Zhang Y."/>
            <person name="Gao W."/>
            <person name="Sonnenberg A."/>
            <person name="Chen Q."/>
            <person name="Zhang J."/>
            <person name="Huang C."/>
        </authorList>
    </citation>
    <scope>NUCLEOTIDE SEQUENCE [LARGE SCALE GENOMIC DNA]</scope>
    <source>
        <strain evidence="1">CCMSSC00406</strain>
    </source>
</reference>
<evidence type="ECO:0000313" key="1">
    <source>
        <dbReference type="EMBL" id="KAG9222131.1"/>
    </source>
</evidence>
<name>A0ACB7IWA0_PLECO</name>
<evidence type="ECO:0000313" key="2">
    <source>
        <dbReference type="Proteomes" id="UP000824881"/>
    </source>
</evidence>
<proteinExistence type="predicted"/>
<protein>
    <submittedName>
        <fullName evidence="1">Uncharacterized protein</fullName>
    </submittedName>
</protein>